<feature type="transmembrane region" description="Helical" evidence="12">
    <location>
        <begin position="334"/>
        <end position="356"/>
    </location>
</feature>
<evidence type="ECO:0000256" key="8">
    <source>
        <dbReference type="ARBA" id="ARBA00022989"/>
    </source>
</evidence>
<keyword evidence="9 12" id="KW-0472">Membrane</keyword>
<dbReference type="InterPro" id="IPR005599">
    <property type="entry name" value="GPI_mannosylTrfase"/>
</dbReference>
<dbReference type="PANTHER" id="PTHR22760">
    <property type="entry name" value="GLYCOSYLTRANSFERASE"/>
    <property type="match status" value="1"/>
</dbReference>
<evidence type="ECO:0000313" key="13">
    <source>
        <dbReference type="Proteomes" id="UP000887565"/>
    </source>
</evidence>
<feature type="transmembrane region" description="Helical" evidence="12">
    <location>
        <begin position="200"/>
        <end position="224"/>
    </location>
</feature>
<evidence type="ECO:0000256" key="12">
    <source>
        <dbReference type="RuleBase" id="RU363075"/>
    </source>
</evidence>
<comment type="similarity">
    <text evidence="3 12">Belongs to the glycosyltransferase 22 family.</text>
</comment>
<dbReference type="Proteomes" id="UP000887565">
    <property type="component" value="Unplaced"/>
</dbReference>
<keyword evidence="7 12" id="KW-0256">Endoplasmic reticulum</keyword>
<comment type="catalytic activity">
    <reaction evidence="11">
        <text>an alpha-D-Man-(1-&gt;2)-alpha-D-Man-(1-&gt;2)-alpha-D-Man-(1-&gt;3)-[alpha-D-Man-(1-&gt;2)-alpha-D-Man-(1-&gt;3)-alpha-D-Man-(1-&gt;6)]-beta-D-Man-(1-&gt;4)-beta-D-GlcNAc-(1-&gt;4)-alpha-D-GlcNAc-diphospho-di-trans,poly-cis-dolichol + a di-trans,poly-cis-dolichyl beta-D-mannosyl phosphate = an alpha-D-Man-(1-&gt;2)-alpha-D-Man-(1-&gt;2)-alpha-D-Man-(1-&gt;3)-[alpha-D-Man-(1-&gt;2)-alpha-D-Man-(1-&gt;3)-[alpha-D-Man-(1-&gt;6)]-alpha-D-Man-(1-&gt;6)]-beta-D-Man-(1-&gt;4)-beta-D-GlcNAc-(1-&gt;4)-alpha-D-GlcNAc-diphospho-di-trans,poly-cis-dolichol + a di-trans,poly-cis-dolichyl phosphate + H(+)</text>
        <dbReference type="Rhea" id="RHEA:29535"/>
        <dbReference type="Rhea" id="RHEA-COMP:19498"/>
        <dbReference type="Rhea" id="RHEA-COMP:19501"/>
        <dbReference type="Rhea" id="RHEA-COMP:19518"/>
        <dbReference type="Rhea" id="RHEA-COMP:19519"/>
        <dbReference type="ChEBI" id="CHEBI:15378"/>
        <dbReference type="ChEBI" id="CHEBI:57683"/>
        <dbReference type="ChEBI" id="CHEBI:58211"/>
        <dbReference type="ChEBI" id="CHEBI:132517"/>
        <dbReference type="ChEBI" id="CHEBI:132519"/>
        <dbReference type="EC" id="2.4.1.260"/>
    </reaction>
    <physiologicalReaction direction="left-to-right" evidence="11">
        <dbReference type="Rhea" id="RHEA:29536"/>
    </physiologicalReaction>
</comment>
<evidence type="ECO:0000256" key="10">
    <source>
        <dbReference type="ARBA" id="ARBA00044721"/>
    </source>
</evidence>
<evidence type="ECO:0000256" key="3">
    <source>
        <dbReference type="ARBA" id="ARBA00007063"/>
    </source>
</evidence>
<evidence type="ECO:0000256" key="9">
    <source>
        <dbReference type="ARBA" id="ARBA00023136"/>
    </source>
</evidence>
<evidence type="ECO:0000256" key="1">
    <source>
        <dbReference type="ARBA" id="ARBA00004477"/>
    </source>
</evidence>
<evidence type="ECO:0000256" key="6">
    <source>
        <dbReference type="ARBA" id="ARBA00022692"/>
    </source>
</evidence>
<sequence>MEMPRFEEYRFLILVAWFIHLLICPYTKVEESFNTQAVHDILYHGTNISQYDHNEFPGVVPRTFIGSLIVACIAYPAFLIAKFTTLNSKFVMLITFTQVYAYLLSNSIKKAICAAVFAAIVFRSELVLLFGPLFLMKIFIDRKIGLAEAIFYGIAALASSFVVTIPIDSLFWGRWLWPEGEVLFYNTILNKSSDWGVSPFLWYFYSALPRLFMVSSFFSIVGLLAWVNRTINRLTLCALVFVLLYSYLPHKETRFVIYIVPLLNLAAAKTCSVFRCVRKATHGEELEPSTVCIQGRRATNYANRVDVSDIVVVVVGVSAENAAWWFRFGSKFSALMRIAAVLHLCVNALITCFFLYASMNNYPGGQALYMLNRDQILSNRSLYIYIDVYAAQTGISRFLHAHDQWKYDKNESLTSLETFHCAVYSRRSRNLVESLRFGRREPFINSTSFYIDAYDQVRYEFVRYFPFILIEWIFKPVVFVDCIL</sequence>
<proteinExistence type="inferred from homology"/>
<feature type="transmembrane region" description="Helical" evidence="12">
    <location>
        <begin position="90"/>
        <end position="108"/>
    </location>
</feature>
<feature type="transmembrane region" description="Helical" evidence="12">
    <location>
        <begin position="12"/>
        <end position="29"/>
    </location>
</feature>
<reference evidence="14" key="1">
    <citation type="submission" date="2022-11" db="UniProtKB">
        <authorList>
            <consortium name="WormBaseParasite"/>
        </authorList>
    </citation>
    <scope>IDENTIFICATION</scope>
</reference>
<keyword evidence="5" id="KW-0808">Transferase</keyword>
<dbReference type="OMA" id="WWVEVRM"/>
<dbReference type="GO" id="GO:0006487">
    <property type="term" value="P:protein N-linked glycosylation"/>
    <property type="evidence" value="ECO:0007669"/>
    <property type="project" value="TreeGrafter"/>
</dbReference>
<evidence type="ECO:0000256" key="5">
    <source>
        <dbReference type="ARBA" id="ARBA00022679"/>
    </source>
</evidence>
<keyword evidence="4 12" id="KW-0328">Glycosyltransferase</keyword>
<keyword evidence="13" id="KW-1185">Reference proteome</keyword>
<dbReference type="GO" id="GO:0005789">
    <property type="term" value="C:endoplasmic reticulum membrane"/>
    <property type="evidence" value="ECO:0007669"/>
    <property type="project" value="UniProtKB-SubCell"/>
</dbReference>
<dbReference type="Pfam" id="PF03901">
    <property type="entry name" value="Glyco_transf_22"/>
    <property type="match status" value="1"/>
</dbReference>
<dbReference type="EC" id="2.4.1.-" evidence="12"/>
<evidence type="ECO:0000256" key="2">
    <source>
        <dbReference type="ARBA" id="ARBA00004922"/>
    </source>
</evidence>
<keyword evidence="6 12" id="KW-0812">Transmembrane</keyword>
<dbReference type="PANTHER" id="PTHR22760:SF1">
    <property type="entry name" value="DOL-P-MAN:MAN(7)GLCNAC(2)-PP-DOL ALPHA-1,6-MANNOSYLTRANSFERASE"/>
    <property type="match status" value="1"/>
</dbReference>
<protein>
    <recommendedName>
        <fullName evidence="12">Mannosyltransferase</fullName>
        <ecNumber evidence="12">2.4.1.-</ecNumber>
    </recommendedName>
</protein>
<evidence type="ECO:0000313" key="14">
    <source>
        <dbReference type="WBParaSite" id="nRc.2.0.1.t31844-RA"/>
    </source>
</evidence>
<evidence type="ECO:0000256" key="11">
    <source>
        <dbReference type="ARBA" id="ARBA00048899"/>
    </source>
</evidence>
<comment type="pathway">
    <text evidence="2">Protein modification; protein glycosylation.</text>
</comment>
<feature type="transmembrane region" description="Helical" evidence="12">
    <location>
        <begin position="231"/>
        <end position="249"/>
    </location>
</feature>
<comment type="function">
    <text evidence="10">Mannosyltransferase that operates in the biosynthetic pathway of dolichol-linked oligosaccharides, the glycan precursors employed in protein asparagine (N)-glycosylation. The assembly of dolichol-linked oligosaccharides begins on the cytosolic side of the endoplasmic reticulum membrane and finishes in its lumen. The sequential addition of sugars to dolichol pyrophosphate produces dolichol-linked oligosaccharides containing fourteen sugars, including two GlcNAcs, nine mannoses and three glucoses. Once assembled, the oligosaccharide is transferred from the lipid to nascent proteins by oligosaccharyltransferases. In the lumen of the endoplasmic reticulum, adds the eighth mannose residue in an alpha-1,6 linkage onto Man(7)GlcNAc(2)-PP-dolichol to produce Man(8)GlcNAc(2)-PP-dolichol.</text>
</comment>
<evidence type="ECO:0000256" key="4">
    <source>
        <dbReference type="ARBA" id="ARBA00022676"/>
    </source>
</evidence>
<keyword evidence="8 12" id="KW-1133">Transmembrane helix</keyword>
<name>A0A915K0K7_ROMCU</name>
<feature type="transmembrane region" description="Helical" evidence="12">
    <location>
        <begin position="146"/>
        <end position="167"/>
    </location>
</feature>
<accession>A0A915K0K7</accession>
<feature type="transmembrane region" description="Helical" evidence="12">
    <location>
        <begin position="114"/>
        <end position="134"/>
    </location>
</feature>
<dbReference type="GO" id="GO:0052917">
    <property type="term" value="F:dol-P-Man:Man(7)GlcNAc(2)-PP-Dol alpha-1,6-mannosyltransferase activity"/>
    <property type="evidence" value="ECO:0007669"/>
    <property type="project" value="UniProtKB-EC"/>
</dbReference>
<feature type="transmembrane region" description="Helical" evidence="12">
    <location>
        <begin position="59"/>
        <end position="78"/>
    </location>
</feature>
<dbReference type="AlphaFoldDB" id="A0A915K0K7"/>
<organism evidence="13 14">
    <name type="scientific">Romanomermis culicivorax</name>
    <name type="common">Nematode worm</name>
    <dbReference type="NCBI Taxonomy" id="13658"/>
    <lineage>
        <taxon>Eukaryota</taxon>
        <taxon>Metazoa</taxon>
        <taxon>Ecdysozoa</taxon>
        <taxon>Nematoda</taxon>
        <taxon>Enoplea</taxon>
        <taxon>Dorylaimia</taxon>
        <taxon>Mermithida</taxon>
        <taxon>Mermithoidea</taxon>
        <taxon>Mermithidae</taxon>
        <taxon>Romanomermis</taxon>
    </lineage>
</organism>
<evidence type="ECO:0000256" key="7">
    <source>
        <dbReference type="ARBA" id="ARBA00022824"/>
    </source>
</evidence>
<dbReference type="WBParaSite" id="nRc.2.0.1.t31844-RA">
    <property type="protein sequence ID" value="nRc.2.0.1.t31844-RA"/>
    <property type="gene ID" value="nRc.2.0.1.g31844"/>
</dbReference>
<comment type="subcellular location">
    <subcellularLocation>
        <location evidence="1 12">Endoplasmic reticulum membrane</location>
        <topology evidence="1 12">Multi-pass membrane protein</topology>
    </subcellularLocation>
</comment>